<dbReference type="EMBL" id="BPLQ01006330">
    <property type="protein sequence ID" value="GIY21634.1"/>
    <property type="molecule type" value="Genomic_DNA"/>
</dbReference>
<gene>
    <name evidence="2" type="ORF">CDAR_471531</name>
</gene>
<sequence length="98" mass="10920">MNLLIKTLNRCTGRRRGMSLSSTNSHAPHPPRVISQKLDPRALIMGNESLRSLPKKSTRILEGGTSLTDETKVILLEKRCAAKSAKKLLLHRSVCCVW</sequence>
<organism evidence="2 3">
    <name type="scientific">Caerostris darwini</name>
    <dbReference type="NCBI Taxonomy" id="1538125"/>
    <lineage>
        <taxon>Eukaryota</taxon>
        <taxon>Metazoa</taxon>
        <taxon>Ecdysozoa</taxon>
        <taxon>Arthropoda</taxon>
        <taxon>Chelicerata</taxon>
        <taxon>Arachnida</taxon>
        <taxon>Araneae</taxon>
        <taxon>Araneomorphae</taxon>
        <taxon>Entelegynae</taxon>
        <taxon>Araneoidea</taxon>
        <taxon>Araneidae</taxon>
        <taxon>Caerostris</taxon>
    </lineage>
</organism>
<evidence type="ECO:0000313" key="3">
    <source>
        <dbReference type="Proteomes" id="UP001054837"/>
    </source>
</evidence>
<dbReference type="AlphaFoldDB" id="A0AAV4RI26"/>
<dbReference type="Proteomes" id="UP001054837">
    <property type="component" value="Unassembled WGS sequence"/>
</dbReference>
<reference evidence="2 3" key="1">
    <citation type="submission" date="2021-06" db="EMBL/GenBank/DDBJ databases">
        <title>Caerostris darwini draft genome.</title>
        <authorList>
            <person name="Kono N."/>
            <person name="Arakawa K."/>
        </authorList>
    </citation>
    <scope>NUCLEOTIDE SEQUENCE [LARGE SCALE GENOMIC DNA]</scope>
</reference>
<accession>A0AAV4RI26</accession>
<comment type="caution">
    <text evidence="2">The sequence shown here is derived from an EMBL/GenBank/DDBJ whole genome shotgun (WGS) entry which is preliminary data.</text>
</comment>
<proteinExistence type="predicted"/>
<protein>
    <submittedName>
        <fullName evidence="2">Uncharacterized protein</fullName>
    </submittedName>
</protein>
<evidence type="ECO:0000256" key="1">
    <source>
        <dbReference type="SAM" id="MobiDB-lite"/>
    </source>
</evidence>
<name>A0AAV4RI26_9ARAC</name>
<keyword evidence="3" id="KW-1185">Reference proteome</keyword>
<feature type="region of interest" description="Disordered" evidence="1">
    <location>
        <begin position="15"/>
        <end position="38"/>
    </location>
</feature>
<evidence type="ECO:0000313" key="2">
    <source>
        <dbReference type="EMBL" id="GIY21634.1"/>
    </source>
</evidence>